<accession>A0A7C2SNI2</accession>
<protein>
    <submittedName>
        <fullName evidence="1">DUF91 domain-containing protein</fullName>
    </submittedName>
</protein>
<dbReference type="EMBL" id="DSCQ01000052">
    <property type="protein sequence ID" value="HET21292.1"/>
    <property type="molecule type" value="Genomic_DNA"/>
</dbReference>
<name>A0A7C2SNI2_ARCFL</name>
<evidence type="ECO:0000313" key="1">
    <source>
        <dbReference type="EMBL" id="HET21292.1"/>
    </source>
</evidence>
<dbReference type="InterPro" id="IPR011856">
    <property type="entry name" value="tRNA_endonuc-like_dom_sf"/>
</dbReference>
<sequence>MDEIKKEEIAEEYKNVEVVKEAYLEELIRENFEKLFPELEIVDEGKHYRTKKGSFIDILAKEKDKYCYVVIELKRDRSSLEALVQLLD</sequence>
<gene>
    <name evidence="1" type="ORF">ENN70_04220</name>
</gene>
<comment type="caution">
    <text evidence="1">The sequence shown here is derived from an EMBL/GenBank/DDBJ whole genome shotgun (WGS) entry which is preliminary data.</text>
</comment>
<dbReference type="GO" id="GO:0003676">
    <property type="term" value="F:nucleic acid binding"/>
    <property type="evidence" value="ECO:0007669"/>
    <property type="project" value="InterPro"/>
</dbReference>
<proteinExistence type="predicted"/>
<dbReference type="AlphaFoldDB" id="A0A7C2SNI2"/>
<reference evidence="1" key="1">
    <citation type="journal article" date="2020" name="mSystems">
        <title>Genome- and Community-Level Interaction Insights into Carbon Utilization and Element Cycling Functions of Hydrothermarchaeota in Hydrothermal Sediment.</title>
        <authorList>
            <person name="Zhou Z."/>
            <person name="Liu Y."/>
            <person name="Xu W."/>
            <person name="Pan J."/>
            <person name="Luo Z.H."/>
            <person name="Li M."/>
        </authorList>
    </citation>
    <scope>NUCLEOTIDE SEQUENCE [LARGE SCALE GENOMIC DNA]</scope>
    <source>
        <strain evidence="1">SpSt-12</strain>
    </source>
</reference>
<organism evidence="1">
    <name type="scientific">Archaeoglobus fulgidus</name>
    <dbReference type="NCBI Taxonomy" id="2234"/>
    <lineage>
        <taxon>Archaea</taxon>
        <taxon>Methanobacteriati</taxon>
        <taxon>Methanobacteriota</taxon>
        <taxon>Archaeoglobi</taxon>
        <taxon>Archaeoglobales</taxon>
        <taxon>Archaeoglobaceae</taxon>
        <taxon>Archaeoglobus</taxon>
    </lineage>
</organism>
<dbReference type="Gene3D" id="3.40.1350.10">
    <property type="match status" value="1"/>
</dbReference>